<dbReference type="InterPro" id="IPR050166">
    <property type="entry name" value="ABC_transporter_ATP-bind"/>
</dbReference>
<dbReference type="EMBL" id="FOIM01000022">
    <property type="protein sequence ID" value="SET97440.1"/>
    <property type="molecule type" value="Genomic_DNA"/>
</dbReference>
<dbReference type="Gene3D" id="3.40.50.300">
    <property type="entry name" value="P-loop containing nucleotide triphosphate hydrolases"/>
    <property type="match status" value="1"/>
</dbReference>
<dbReference type="RefSeq" id="WP_092367259.1">
    <property type="nucleotide sequence ID" value="NZ_CABJCG010000012.1"/>
</dbReference>
<dbReference type="InterPro" id="IPR017871">
    <property type="entry name" value="ABC_transporter-like_CS"/>
</dbReference>
<dbReference type="AlphaFoldDB" id="A0A1I0IK41"/>
<evidence type="ECO:0000256" key="2">
    <source>
        <dbReference type="ARBA" id="ARBA00022741"/>
    </source>
</evidence>
<dbReference type="InterPro" id="IPR027417">
    <property type="entry name" value="P-loop_NTPase"/>
</dbReference>
<dbReference type="Pfam" id="PF00005">
    <property type="entry name" value="ABC_tran"/>
    <property type="match status" value="1"/>
</dbReference>
<keyword evidence="6" id="KW-1185">Reference proteome</keyword>
<dbReference type="STRING" id="460384.SAMN05216313_12212"/>
<dbReference type="PANTHER" id="PTHR42788:SF21">
    <property type="entry name" value="ABC TRANSPORTER ATP-BINDING PROTEIN"/>
    <property type="match status" value="1"/>
</dbReference>
<dbReference type="GeneID" id="93277721"/>
<dbReference type="PANTHER" id="PTHR42788">
    <property type="entry name" value="TAURINE IMPORT ATP-BINDING PROTEIN-RELATED"/>
    <property type="match status" value="1"/>
</dbReference>
<evidence type="ECO:0000259" key="4">
    <source>
        <dbReference type="PROSITE" id="PS50893"/>
    </source>
</evidence>
<dbReference type="Proteomes" id="UP000198508">
    <property type="component" value="Unassembled WGS sequence"/>
</dbReference>
<proteinExistence type="predicted"/>
<sequence length="255" mass="27998">MIPKLEVSGVSYSYHSLDGETLALSDISFTVDTGEFLAIVGPSGCGKSTLLTMLCGLTTPDSGAILLDGKPLTRDASAIGYMLQKDHLFEWRTIFSNVSLGLEIQKRLDEPAKHELQAMINTYGLGGFENAYPSELSGGMRQRAALIRTLALKPELLLLDEPFSALDYQTRLSVCDDISSIIRRAHKTAILVTHDLSEAISVADRIVVLSSRPGKVKAILPITFDSGCTSPLDRRNCPEFSNYFNLVWKELKEND</sequence>
<dbReference type="SUPFAM" id="SSF52540">
    <property type="entry name" value="P-loop containing nucleoside triphosphate hydrolases"/>
    <property type="match status" value="1"/>
</dbReference>
<keyword evidence="3 5" id="KW-0067">ATP-binding</keyword>
<dbReference type="PROSITE" id="PS50893">
    <property type="entry name" value="ABC_TRANSPORTER_2"/>
    <property type="match status" value="1"/>
</dbReference>
<dbReference type="GO" id="GO:0005524">
    <property type="term" value="F:ATP binding"/>
    <property type="evidence" value="ECO:0007669"/>
    <property type="project" value="UniProtKB-KW"/>
</dbReference>
<keyword evidence="2" id="KW-0547">Nucleotide-binding</keyword>
<evidence type="ECO:0000313" key="5">
    <source>
        <dbReference type="EMBL" id="SET97440.1"/>
    </source>
</evidence>
<dbReference type="CDD" id="cd03293">
    <property type="entry name" value="ABC_NrtD_SsuB_transporters"/>
    <property type="match status" value="1"/>
</dbReference>
<dbReference type="InterPro" id="IPR003593">
    <property type="entry name" value="AAA+_ATPase"/>
</dbReference>
<gene>
    <name evidence="5" type="ORF">SAMN05216313_12212</name>
</gene>
<evidence type="ECO:0000256" key="3">
    <source>
        <dbReference type="ARBA" id="ARBA00022840"/>
    </source>
</evidence>
<keyword evidence="1" id="KW-0813">Transport</keyword>
<dbReference type="InterPro" id="IPR003439">
    <property type="entry name" value="ABC_transporter-like_ATP-bd"/>
</dbReference>
<protein>
    <submittedName>
        <fullName evidence="5">NitT/TauT family transport system ATP-binding protein</fullName>
    </submittedName>
</protein>
<name>A0A1I0IK41_9FIRM</name>
<dbReference type="PROSITE" id="PS00211">
    <property type="entry name" value="ABC_TRANSPORTER_1"/>
    <property type="match status" value="1"/>
</dbReference>
<feature type="domain" description="ABC transporter" evidence="4">
    <location>
        <begin position="5"/>
        <end position="236"/>
    </location>
</feature>
<evidence type="ECO:0000313" key="6">
    <source>
        <dbReference type="Proteomes" id="UP000198508"/>
    </source>
</evidence>
<dbReference type="SMART" id="SM00382">
    <property type="entry name" value="AAA"/>
    <property type="match status" value="1"/>
</dbReference>
<evidence type="ECO:0000256" key="1">
    <source>
        <dbReference type="ARBA" id="ARBA00022448"/>
    </source>
</evidence>
<dbReference type="GO" id="GO:0016887">
    <property type="term" value="F:ATP hydrolysis activity"/>
    <property type="evidence" value="ECO:0007669"/>
    <property type="project" value="InterPro"/>
</dbReference>
<reference evidence="6" key="1">
    <citation type="submission" date="2016-10" db="EMBL/GenBank/DDBJ databases">
        <authorList>
            <person name="Varghese N."/>
            <person name="Submissions S."/>
        </authorList>
    </citation>
    <scope>NUCLEOTIDE SEQUENCE [LARGE SCALE GENOMIC DNA]</scope>
    <source>
        <strain evidence="6">NLAE-zl-G277</strain>
    </source>
</reference>
<accession>A0A1I0IK41</accession>
<organism evidence="5 6">
    <name type="scientific">Enterocloster lavalensis</name>
    <dbReference type="NCBI Taxonomy" id="460384"/>
    <lineage>
        <taxon>Bacteria</taxon>
        <taxon>Bacillati</taxon>
        <taxon>Bacillota</taxon>
        <taxon>Clostridia</taxon>
        <taxon>Lachnospirales</taxon>
        <taxon>Lachnospiraceae</taxon>
        <taxon>Enterocloster</taxon>
    </lineage>
</organism>